<keyword evidence="3" id="KW-1133">Transmembrane helix</keyword>
<protein>
    <submittedName>
        <fullName evidence="4">DUF3618 domain-containing protein</fullName>
    </submittedName>
</protein>
<accession>A0AAU3ICG7</accession>
<gene>
    <name evidence="4" type="ORF">OG699_35720</name>
</gene>
<evidence type="ECO:0000256" key="3">
    <source>
        <dbReference type="SAM" id="Phobius"/>
    </source>
</evidence>
<dbReference type="Pfam" id="PF12277">
    <property type="entry name" value="DUF3618"/>
    <property type="match status" value="1"/>
</dbReference>
<name>A0AAU3ICG7_9ACTN</name>
<dbReference type="InterPro" id="IPR022062">
    <property type="entry name" value="DUF3618"/>
</dbReference>
<feature type="region of interest" description="Disordered" evidence="2">
    <location>
        <begin position="1"/>
        <end position="24"/>
    </location>
</feature>
<dbReference type="EMBL" id="CP109546">
    <property type="protein sequence ID" value="WTZ12851.1"/>
    <property type="molecule type" value="Genomic_DNA"/>
</dbReference>
<evidence type="ECO:0000256" key="2">
    <source>
        <dbReference type="SAM" id="MobiDB-lite"/>
    </source>
</evidence>
<proteinExistence type="predicted"/>
<reference evidence="4" key="1">
    <citation type="submission" date="2022-10" db="EMBL/GenBank/DDBJ databases">
        <title>The complete genomes of actinobacterial strains from the NBC collection.</title>
        <authorList>
            <person name="Joergensen T.S."/>
            <person name="Alvarez Arevalo M."/>
            <person name="Sterndorff E.B."/>
            <person name="Faurdal D."/>
            <person name="Vuksanovic O."/>
            <person name="Mourched A.-S."/>
            <person name="Charusanti P."/>
            <person name="Shaw S."/>
            <person name="Blin K."/>
            <person name="Weber T."/>
        </authorList>
    </citation>
    <scope>NUCLEOTIDE SEQUENCE</scope>
    <source>
        <strain evidence="4">NBC_01393</strain>
    </source>
</reference>
<keyword evidence="3" id="KW-0812">Transmembrane</keyword>
<organism evidence="4">
    <name type="scientific">Streptomyces sp. NBC_01393</name>
    <dbReference type="NCBI Taxonomy" id="2903851"/>
    <lineage>
        <taxon>Bacteria</taxon>
        <taxon>Bacillati</taxon>
        <taxon>Actinomycetota</taxon>
        <taxon>Actinomycetes</taxon>
        <taxon>Kitasatosporales</taxon>
        <taxon>Streptomycetaceae</taxon>
        <taxon>Streptomyces</taxon>
    </lineage>
</organism>
<feature type="coiled-coil region" evidence="1">
    <location>
        <begin position="35"/>
        <end position="73"/>
    </location>
</feature>
<feature type="transmembrane region" description="Helical" evidence="3">
    <location>
        <begin position="128"/>
        <end position="145"/>
    </location>
</feature>
<keyword evidence="1" id="KW-0175">Coiled coil</keyword>
<keyword evidence="3" id="KW-0472">Membrane</keyword>
<sequence length="150" mass="16101">MTHTPADPQSAPSPEQLREQVERTRHELGQTVQALADKTDVKARAQQKAGKLKEQAVVKADELKAQAVKATSQVQDMLPDSVKDKAAQAAGQVRATAARAGRVWEEKAPAPLRQKAAQSAQLARDNRTVLLIAAAAGVTVLWLAGRRKKG</sequence>
<dbReference type="AlphaFoldDB" id="A0AAU3ICG7"/>
<evidence type="ECO:0000256" key="1">
    <source>
        <dbReference type="SAM" id="Coils"/>
    </source>
</evidence>
<evidence type="ECO:0000313" key="4">
    <source>
        <dbReference type="EMBL" id="WTZ12851.1"/>
    </source>
</evidence>